<evidence type="ECO:0000313" key="2">
    <source>
        <dbReference type="Proteomes" id="UP001497744"/>
    </source>
</evidence>
<comment type="caution">
    <text evidence="1">The sequence shown here is derived from an EMBL/GenBank/DDBJ whole genome shotgun (WGS) entry which is preliminary data.</text>
</comment>
<keyword evidence="2" id="KW-1185">Reference proteome</keyword>
<dbReference type="Proteomes" id="UP001497744">
    <property type="component" value="Unassembled WGS sequence"/>
</dbReference>
<name>A0AAV4LYS3_BABCB</name>
<gene>
    <name evidence="1" type="ORF">BcabD6B2_30940</name>
</gene>
<dbReference type="RefSeq" id="XP_067715728.1">
    <property type="nucleotide sequence ID" value="XM_067859627.1"/>
</dbReference>
<dbReference type="EMBL" id="BPLF01000002">
    <property type="protein sequence ID" value="GIX63659.1"/>
    <property type="molecule type" value="Genomic_DNA"/>
</dbReference>
<dbReference type="AlphaFoldDB" id="A0AAV4LYS3"/>
<sequence>MATATGKQLTDSPSNLKEAIDWILRVTGKDSGGGQGEVAISKLSEQVRKLLEEVEKSASGTGAEITKVKKALDGGKLIINLADGLRQFIGYNGSGNGAPEITGAGIAPSNMATHRLCDAAIAFTIGVLEGCKKKVRGSHDTKLDGVITKLHAKYGTGTEGLKHVAESVKNYLTTGISNWGLVNSLLQEMGKAFDKHLKNSLGDINTVAKAVGDYLKGVFEGSGHGKTWGGKADTAASDLQALVKNFNVSNTYNTNDGSFTQNVKNVETALNVGNNNIVKPLLEAGKKEFLWQLQKGYKSYYQGAQVNTSGWNGDKADEAKTCAQIFLGCIPLIYHCLTPLYWLCLDTKKRWDKYPFSGGGLRNLMVALGYGDAFLGGSTGKTVMTNVATKLKELSSANNATSKPYPEFLTDLTTSFESAIKPSTSLTDQTIPALYHIARLYFRHQHGRHADKTRPPSSIREMLYWLSGLQFSPQYDSLQSHISSVFRNLLGQPPTTPDTQLSLPVADSGATEDSHNTLSAVDLKGYLTMTCLYSPMVLGMIQGPGASQSTSDPWLYTLFCNSAFQFKYPAGAILFNTLSNYTYALQFQLHFLYQQCSNTYTVGCGWRHCRFGKDINKGSNTEVPSHICPGYTCTEISKCKHDGTSSNQSTAECKHNEGAAGKNCGQSAGKASPLQAFLTDKLRGFSRGHPSDPSSHLAFCAGYLCHVPMGFKADDLRAASNGNTQGDNICLTLRPFCGGFNTSLRQLCEKLGCLTKRTPRTLGDLFGFLWHLNGQLFKNERPTLKAMIGKLDTAFGLGTTLSSDFQNNRHLVLTKIWNKIAEIKFKSLQQSKPTILSRSVEAMAPAIPFFYQLFMAKDEDSLPLVLFDLKQQCHKVESSGITHATNGSARHKHNCSSTPADLFSLQTSRCANGTNCGPYLYPLTHSDGATYNPAHASTYLSWVLYLSDDLQSWFQDMLDEFRNIDCKASGCSKPSAPACSHSVGQHGSSPSCQCASVVQCGGTLPLLYRHGF</sequence>
<organism evidence="1 2">
    <name type="scientific">Babesia caballi</name>
    <dbReference type="NCBI Taxonomy" id="5871"/>
    <lineage>
        <taxon>Eukaryota</taxon>
        <taxon>Sar</taxon>
        <taxon>Alveolata</taxon>
        <taxon>Apicomplexa</taxon>
        <taxon>Aconoidasida</taxon>
        <taxon>Piroplasmida</taxon>
        <taxon>Babesiidae</taxon>
        <taxon>Babesia</taxon>
    </lineage>
</organism>
<evidence type="ECO:0000313" key="1">
    <source>
        <dbReference type="EMBL" id="GIX63659.1"/>
    </source>
</evidence>
<proteinExistence type="predicted"/>
<reference evidence="1 2" key="1">
    <citation type="submission" date="2021-06" db="EMBL/GenBank/DDBJ databases">
        <title>Genome sequence of Babesia caballi.</title>
        <authorList>
            <person name="Yamagishi J."/>
            <person name="Kidaka T."/>
            <person name="Ochi A."/>
        </authorList>
    </citation>
    <scope>NUCLEOTIDE SEQUENCE [LARGE SCALE GENOMIC DNA]</scope>
    <source>
        <strain evidence="1">USDA-D6B2</strain>
    </source>
</reference>
<dbReference type="GeneID" id="94195140"/>
<protein>
    <submittedName>
        <fullName evidence="1">Extracellular matrix-binding ebh</fullName>
    </submittedName>
</protein>
<accession>A0AAV4LYS3</accession>